<dbReference type="EMBL" id="JBHSUS010000001">
    <property type="protein sequence ID" value="MFC6440009.1"/>
    <property type="molecule type" value="Genomic_DNA"/>
</dbReference>
<name>A0ABW1XJL8_9ALTE</name>
<evidence type="ECO:0000313" key="2">
    <source>
        <dbReference type="Proteomes" id="UP001596364"/>
    </source>
</evidence>
<protein>
    <recommendedName>
        <fullName evidence="3">Lipoprotein</fullName>
    </recommendedName>
</protein>
<dbReference type="RefSeq" id="WP_131256888.1">
    <property type="nucleotide sequence ID" value="NZ_JBHSUS010000001.1"/>
</dbReference>
<sequence length="101" mass="11590">MKNITKTVGCGIVAVLSGCSSKPQDCEQLLDVLSQQRECQMLIYQIQHNQNPQQVTEARRRFDQACTEFRYYRDEYETICPGHDMKIDEMKQPDNSGDGAN</sequence>
<reference evidence="2" key="1">
    <citation type="journal article" date="2019" name="Int. J. Syst. Evol. Microbiol.">
        <title>The Global Catalogue of Microorganisms (GCM) 10K type strain sequencing project: providing services to taxonomists for standard genome sequencing and annotation.</title>
        <authorList>
            <consortium name="The Broad Institute Genomics Platform"/>
            <consortium name="The Broad Institute Genome Sequencing Center for Infectious Disease"/>
            <person name="Wu L."/>
            <person name="Ma J."/>
        </authorList>
    </citation>
    <scope>NUCLEOTIDE SEQUENCE [LARGE SCALE GENOMIC DNA]</scope>
    <source>
        <strain evidence="2">CGMCC 1.16031</strain>
    </source>
</reference>
<dbReference type="Proteomes" id="UP001596364">
    <property type="component" value="Unassembled WGS sequence"/>
</dbReference>
<evidence type="ECO:0000313" key="1">
    <source>
        <dbReference type="EMBL" id="MFC6440009.1"/>
    </source>
</evidence>
<comment type="caution">
    <text evidence="1">The sequence shown here is derived from an EMBL/GenBank/DDBJ whole genome shotgun (WGS) entry which is preliminary data.</text>
</comment>
<keyword evidence="2" id="KW-1185">Reference proteome</keyword>
<gene>
    <name evidence="1" type="ORF">ACFP85_07600</name>
</gene>
<accession>A0ABW1XJL8</accession>
<evidence type="ECO:0008006" key="3">
    <source>
        <dbReference type="Google" id="ProtNLM"/>
    </source>
</evidence>
<organism evidence="1 2">
    <name type="scientific">Pseudobowmanella zhangzhouensis</name>
    <dbReference type="NCBI Taxonomy" id="1537679"/>
    <lineage>
        <taxon>Bacteria</taxon>
        <taxon>Pseudomonadati</taxon>
        <taxon>Pseudomonadota</taxon>
        <taxon>Gammaproteobacteria</taxon>
        <taxon>Alteromonadales</taxon>
        <taxon>Alteromonadaceae</taxon>
    </lineage>
</organism>
<proteinExistence type="predicted"/>
<dbReference type="PROSITE" id="PS51257">
    <property type="entry name" value="PROKAR_LIPOPROTEIN"/>
    <property type="match status" value="1"/>
</dbReference>